<dbReference type="InterPro" id="IPR038902">
    <property type="entry name" value="INTS1"/>
</dbReference>
<dbReference type="Pfam" id="PF12432">
    <property type="entry name" value="INTS1_RP2B-bd"/>
    <property type="match status" value="1"/>
</dbReference>
<accession>A0AAN9BVE7</accession>
<feature type="domain" description="Integrator complex subunit 1 RPB2-binding" evidence="2">
    <location>
        <begin position="329"/>
        <end position="482"/>
    </location>
</feature>
<reference evidence="6 7" key="1">
    <citation type="submission" date="2024-02" db="EMBL/GenBank/DDBJ databases">
        <title>Chromosome-scale genome assembly of the rough periwinkle Littorina saxatilis.</title>
        <authorList>
            <person name="De Jode A."/>
            <person name="Faria R."/>
            <person name="Formenti G."/>
            <person name="Sims Y."/>
            <person name="Smith T.P."/>
            <person name="Tracey A."/>
            <person name="Wood J.M.D."/>
            <person name="Zagrodzka Z.B."/>
            <person name="Johannesson K."/>
            <person name="Butlin R.K."/>
            <person name="Leder E.H."/>
        </authorList>
    </citation>
    <scope>NUCLEOTIDE SEQUENCE [LARGE SCALE GENOMIC DNA]</scope>
    <source>
        <strain evidence="6">Snail1</strain>
        <tissue evidence="6">Muscle</tissue>
    </source>
</reference>
<feature type="region of interest" description="Disordered" evidence="1">
    <location>
        <begin position="1"/>
        <end position="47"/>
    </location>
</feature>
<comment type="caution">
    <text evidence="6">The sequence shown here is derived from an EMBL/GenBank/DDBJ whole genome shotgun (WGS) entry which is preliminary data.</text>
</comment>
<feature type="compositionally biased region" description="Polar residues" evidence="1">
    <location>
        <begin position="1694"/>
        <end position="1710"/>
    </location>
</feature>
<dbReference type="PANTHER" id="PTHR21224:SF1">
    <property type="entry name" value="INTEGRATOR COMPLEX SUBUNIT 1"/>
    <property type="match status" value="1"/>
</dbReference>
<name>A0AAN9BVE7_9CAEN</name>
<proteinExistence type="predicted"/>
<feature type="compositionally biased region" description="Low complexity" evidence="1">
    <location>
        <begin position="274"/>
        <end position="285"/>
    </location>
</feature>
<dbReference type="InterPro" id="IPR053966">
    <property type="entry name" value="INTS1_INTS2-bd"/>
</dbReference>
<evidence type="ECO:0000313" key="7">
    <source>
        <dbReference type="Proteomes" id="UP001374579"/>
    </source>
</evidence>
<dbReference type="Pfam" id="PF22929">
    <property type="entry name" value="INTS1_INTS2-bd"/>
    <property type="match status" value="1"/>
</dbReference>
<feature type="compositionally biased region" description="Basic and acidic residues" evidence="1">
    <location>
        <begin position="922"/>
        <end position="938"/>
    </location>
</feature>
<gene>
    <name evidence="6" type="ORF">V1264_012652</name>
</gene>
<evidence type="ECO:0000259" key="2">
    <source>
        <dbReference type="Pfam" id="PF12432"/>
    </source>
</evidence>
<dbReference type="InterPro" id="IPR016024">
    <property type="entry name" value="ARM-type_fold"/>
</dbReference>
<dbReference type="PANTHER" id="PTHR21224">
    <property type="entry name" value="INTEGRATOR COMPLEX SUBUNIT 1"/>
    <property type="match status" value="1"/>
</dbReference>
<feature type="domain" description="Integrator complex subunit 1 R4" evidence="4">
    <location>
        <begin position="2013"/>
        <end position="2114"/>
    </location>
</feature>
<feature type="region of interest" description="Disordered" evidence="1">
    <location>
        <begin position="922"/>
        <end position="943"/>
    </location>
</feature>
<protein>
    <recommendedName>
        <fullName evidence="8">Integrator complex subunit 1</fullName>
    </recommendedName>
</protein>
<feature type="region of interest" description="Disordered" evidence="1">
    <location>
        <begin position="274"/>
        <end position="314"/>
    </location>
</feature>
<dbReference type="GO" id="GO:0032039">
    <property type="term" value="C:integrator complex"/>
    <property type="evidence" value="ECO:0007669"/>
    <property type="project" value="InterPro"/>
</dbReference>
<dbReference type="InterPro" id="IPR053965">
    <property type="entry name" value="INTS1_R4"/>
</dbReference>
<evidence type="ECO:0000259" key="4">
    <source>
        <dbReference type="Pfam" id="PF22928"/>
    </source>
</evidence>
<dbReference type="InterPro" id="IPR022145">
    <property type="entry name" value="INTS1_RPB2-bd"/>
</dbReference>
<feature type="domain" description="Integrator complex subunit 1 R3" evidence="3">
    <location>
        <begin position="1802"/>
        <end position="1960"/>
    </location>
</feature>
<evidence type="ECO:0000259" key="5">
    <source>
        <dbReference type="Pfam" id="PF22929"/>
    </source>
</evidence>
<dbReference type="Pfam" id="PF22927">
    <property type="entry name" value="INT1_R3"/>
    <property type="match status" value="1"/>
</dbReference>
<evidence type="ECO:0000313" key="6">
    <source>
        <dbReference type="EMBL" id="KAK7113351.1"/>
    </source>
</evidence>
<dbReference type="Proteomes" id="UP001374579">
    <property type="component" value="Unassembled WGS sequence"/>
</dbReference>
<dbReference type="InterPro" id="IPR053964">
    <property type="entry name" value="INT1_R3"/>
</dbReference>
<sequence>MERQKAILGKKGKSRAQAAPPGEFIALGKSAPPERSEIKRPSSPQPVARKLIGAGAKRDASALGASGLVAKKPKVSQTFTPLGRSAMEPERRGSPGPAFSQAQVQLMAFEEAAIDVEPSELLSKVQLAAKDGDEETIEGLLCGAVKHLRNNRSKPDHTIFLSLMYLAKAQPSFFLSDMATEAFCSVLKRDVSFNFKAKGNALVSVLACNVLMAAFLSEDNWPDNYVKVYIDDMLGERVWVDREDCKGFVDNILTAFSTKASAKHLVVGNEATPLSALSSGGASPSQNVGEEDEASKSSDGADSEKSSASAVPGSDLPVYPRYPYQLTGIQTYVLDVVREQLVRRQTMDASCRNLIRLMTVTAGYAEVRLTSSQRLEMWLQNPKLTRTAQDLLLAVCTNCNQDDKNDQEVLQQLLKIRLKTKPLVSHFLTCIRELLGQHPENVRLVVKFTIINELTSARNPNNMSLLGIAFNHSPEVSSKVLAEVFQDLLSNKDDYLRALRGLLREVIRNTRQDIDFSVYCRSLTKERPEAKFAEMDAALKERYVLSVADLISLCMLLTITPAVREAVARNDHKDLEVLHKFRNQLAVIERDAIYWIHSILPKMMDIKAPEFVHCLRKVLFMEAPEHYYNKDNWPPDNDRAFMLRMVCEAPVLEDTLMRVMLIGLTKEMPLTANDCMDIVDQLVKRASMLYFDGMTVLQMDKLDVFNALLNLSTYHHPENIVLPKGYTPPSLAITNSYWKSWVVLLILTAFNPNTFGKEAWEKYPMLKCMMEMVMTNNYSFPPPTLATDDKMIEDIRSAERQVVQQEVQKILEFESHLAASTITQQTSHLLHQLTSLDPHGNARSPPQSVLDQLEQLNSSIKIGQMLCRSRSPDFLLDVIQRQGTSKSMPWLAELVEASEGSLDVLPVQCLCEFLLHDPRDATVSEHGDDESTKQERQRQKSRIRKHRQLLMQLQELVYSSPDNTTTMFDVLNYFLQRLAASQPASRQQAIKGLSMVIARPDSDPQEMEVEGESSASETTHDWLLKNMPSLPMFQFVKAQMCEALRQACQVETDPFLVNSYIIFLSQHAMDQSLQVLDDLALDISQLIVERNSVMNHILPDLTTERGSDYDTSLEAFLRLFYCYLSKARRQEKGEYSWSNTQDQIILQWKSGESATMHILVVHAMVIILSYGLPKADGEAQDMYRNMLEIWFPCDDSMPKAFLLDTSEEALLLPDWLKLRMIRSSEPRLVKAALFELDPRQLLLFVQSFGIPVNSMSYLLAYLDRVSESDPGHLSEMCQTMADPTYISRMINVQRLRGAMAGEKFYSLLTGGASMPNVEVKEEKMEVSKRTPDIWQVTQQTKVESPPSAAALAKEFFKMFSPETKPLDAKKLFQQILKVISSDNGKAVSLLQSIGKRLDSNQGKEFATQLINNPAKSCPFIKIFITKHASLHASLKPVLQTLHKAAGPDNTSSLVAVVSQFLTARAAQRPVSRMRQASIDLDSFKSHGQISPHAFVEGVSGITEGDRLEPLVKQYMQESLQQQNTGDAINVACNMLRNSHTQSSNTSSSSLLTDWLELLDPEIVNKKPDLQEQLVFGSDPMTPLAGAENCDKKRKGNPYLLALLTHQSQWATLNRCLDRVLQREKLTELNPTSVLDFVGACRDIPKIWQGRELKTLQNDTSEDVFDFTIEQLLAVVDFIVLEASQSHDMSHDQHTTNGHFTPGTHSQNGANQKPAKPVSHEEGGVSKRLDLLLACICENDARIRAIVSHIQSRGPLVSREEERCYLELLQELYLHFPYILAWLPADGVLSADWMVSDQIHSQLDTVAQRLIGVLGKAGPSKAVEDRMCDANIACRKLAARHPMLILRQLPLLAAVLGGRTQLTMGEMRHRNLLLMFTQILGLLELLQPHIFHRQHTSLASILQTYFTLFKSHGKEVRLLGSLVAKFMSFLQNFVTYDSQRASALLQQFVHTLTDLSLVYPDMAELKSLLTGLTLPRQNQSDSTDISGSEVPEPGSVTIKTQGGGLSYSQLEPFLNRMKAGASSEDLYGVLRDLDETSKRRVSILEHFESELKRLMSHVNDDCRHTVFTLVMRYIHYMPRKAGEFLASYLHCLQHDNPDVVITALKHLSEFTVFCQDEAPMLLQRAFDISVSTTIDASTHISDTLQLLNMESVLGSS</sequence>
<feature type="region of interest" description="Disordered" evidence="1">
    <location>
        <begin position="1688"/>
        <end position="1721"/>
    </location>
</feature>
<evidence type="ECO:0000256" key="1">
    <source>
        <dbReference type="SAM" id="MobiDB-lite"/>
    </source>
</evidence>
<dbReference type="EMBL" id="JBAMIC010000002">
    <property type="protein sequence ID" value="KAK7113351.1"/>
    <property type="molecule type" value="Genomic_DNA"/>
</dbReference>
<keyword evidence="7" id="KW-1185">Reference proteome</keyword>
<dbReference type="Pfam" id="PF22928">
    <property type="entry name" value="INTS1_R4"/>
    <property type="match status" value="1"/>
</dbReference>
<evidence type="ECO:0000259" key="3">
    <source>
        <dbReference type="Pfam" id="PF22927"/>
    </source>
</evidence>
<dbReference type="GO" id="GO:0034474">
    <property type="term" value="P:U2 snRNA 3'-end processing"/>
    <property type="evidence" value="ECO:0007669"/>
    <property type="project" value="InterPro"/>
</dbReference>
<evidence type="ECO:0008006" key="8">
    <source>
        <dbReference type="Google" id="ProtNLM"/>
    </source>
</evidence>
<dbReference type="SUPFAM" id="SSF48371">
    <property type="entry name" value="ARM repeat"/>
    <property type="match status" value="2"/>
</dbReference>
<feature type="domain" description="Integrator complex subunit 1 INTS2-binding" evidence="5">
    <location>
        <begin position="970"/>
        <end position="1304"/>
    </location>
</feature>
<organism evidence="6 7">
    <name type="scientific">Littorina saxatilis</name>
    <dbReference type="NCBI Taxonomy" id="31220"/>
    <lineage>
        <taxon>Eukaryota</taxon>
        <taxon>Metazoa</taxon>
        <taxon>Spiralia</taxon>
        <taxon>Lophotrochozoa</taxon>
        <taxon>Mollusca</taxon>
        <taxon>Gastropoda</taxon>
        <taxon>Caenogastropoda</taxon>
        <taxon>Littorinimorpha</taxon>
        <taxon>Littorinoidea</taxon>
        <taxon>Littorinidae</taxon>
        <taxon>Littorina</taxon>
    </lineage>
</organism>